<comment type="caution">
    <text evidence="8">The sequence shown here is derived from an EMBL/GenBank/DDBJ whole genome shotgun (WGS) entry which is preliminary data.</text>
</comment>
<feature type="transmembrane region" description="Helical" evidence="7">
    <location>
        <begin position="224"/>
        <end position="244"/>
    </location>
</feature>
<protein>
    <recommendedName>
        <fullName evidence="10">ABC transporter permease</fullName>
    </recommendedName>
</protein>
<dbReference type="RefSeq" id="WP_006982150.1">
    <property type="nucleotide sequence ID" value="NZ_ABVL01000018.1"/>
</dbReference>
<dbReference type="Proteomes" id="UP000005824">
    <property type="component" value="Unassembled WGS sequence"/>
</dbReference>
<dbReference type="InterPro" id="IPR030802">
    <property type="entry name" value="Permease_MalE"/>
</dbReference>
<evidence type="ECO:0000313" key="8">
    <source>
        <dbReference type="EMBL" id="EDY17531.1"/>
    </source>
</evidence>
<dbReference type="NCBIfam" id="TIGR00056">
    <property type="entry name" value="MlaE family lipid ABC transporter permease subunit"/>
    <property type="match status" value="1"/>
</dbReference>
<keyword evidence="4 7" id="KW-0812">Transmembrane</keyword>
<dbReference type="Pfam" id="PF02405">
    <property type="entry name" value="MlaE"/>
    <property type="match status" value="1"/>
</dbReference>
<dbReference type="InterPro" id="IPR003453">
    <property type="entry name" value="ABC_MlaE_roteobac"/>
</dbReference>
<evidence type="ECO:0000256" key="1">
    <source>
        <dbReference type="ARBA" id="ARBA00004141"/>
    </source>
</evidence>
<dbReference type="AlphaFoldDB" id="B4D7P1"/>
<dbReference type="PANTHER" id="PTHR30188:SF4">
    <property type="entry name" value="PROTEIN TRIGALACTOSYLDIACYLGLYCEROL 1, CHLOROPLASTIC"/>
    <property type="match status" value="1"/>
</dbReference>
<comment type="subcellular location">
    <subcellularLocation>
        <location evidence="1">Membrane</location>
        <topology evidence="1">Multi-pass membrane protein</topology>
    </subcellularLocation>
</comment>
<keyword evidence="3" id="KW-0813">Transport</keyword>
<dbReference type="GO" id="GO:0043190">
    <property type="term" value="C:ATP-binding cassette (ABC) transporter complex"/>
    <property type="evidence" value="ECO:0007669"/>
    <property type="project" value="InterPro"/>
</dbReference>
<dbReference type="InParanoid" id="B4D7P1"/>
<gene>
    <name evidence="8" type="ORF">CfE428DRAFT_4829</name>
</gene>
<reference evidence="8 9" key="1">
    <citation type="journal article" date="2011" name="J. Bacteriol.">
        <title>Genome sequence of Chthoniobacter flavus Ellin428, an aerobic heterotrophic soil bacterium.</title>
        <authorList>
            <person name="Kant R."/>
            <person name="van Passel M.W."/>
            <person name="Palva A."/>
            <person name="Lucas S."/>
            <person name="Lapidus A."/>
            <person name="Glavina Del Rio T."/>
            <person name="Dalin E."/>
            <person name="Tice H."/>
            <person name="Bruce D."/>
            <person name="Goodwin L."/>
            <person name="Pitluck S."/>
            <person name="Larimer F.W."/>
            <person name="Land M.L."/>
            <person name="Hauser L."/>
            <person name="Sangwan P."/>
            <person name="de Vos W.M."/>
            <person name="Janssen P.H."/>
            <person name="Smidt H."/>
        </authorList>
    </citation>
    <scope>NUCLEOTIDE SEQUENCE [LARGE SCALE GENOMIC DNA]</scope>
    <source>
        <strain evidence="8 9">Ellin428</strain>
    </source>
</reference>
<keyword evidence="9" id="KW-1185">Reference proteome</keyword>
<evidence type="ECO:0000256" key="7">
    <source>
        <dbReference type="RuleBase" id="RU362044"/>
    </source>
</evidence>
<sequence length="245" mass="26764">MKDYLALNGQILYWTLLAPWRGQFFKIGEVFHQMVLIGVRALPMASLTSFSIGLTLAMQAAGQLRKMGASQFVPDLVILSLLRELGPLLVAVVVIGRSGSAVTAELGTMRVSEEIEALEVMAINPIRFLIVPRFLAMMIMLPVLTIFGSYVGMVGGWSICHFALDYSTASYILHSFERARPWDLYSGLIKSVVFAWIIITIACHMGLRVEGGAEGVGQATTGSVVWSLLIMLIANATLTALFFFA</sequence>
<keyword evidence="6 7" id="KW-0472">Membrane</keyword>
<dbReference type="GO" id="GO:0005548">
    <property type="term" value="F:phospholipid transporter activity"/>
    <property type="evidence" value="ECO:0007669"/>
    <property type="project" value="TreeGrafter"/>
</dbReference>
<comment type="similarity">
    <text evidence="2 7">Belongs to the MlaE permease family.</text>
</comment>
<comment type="caution">
    <text evidence="7">Lacks conserved residue(s) required for the propagation of feature annotation.</text>
</comment>
<dbReference type="eggNOG" id="COG0767">
    <property type="taxonomic scope" value="Bacteria"/>
</dbReference>
<evidence type="ECO:0000256" key="5">
    <source>
        <dbReference type="ARBA" id="ARBA00022989"/>
    </source>
</evidence>
<evidence type="ECO:0000256" key="3">
    <source>
        <dbReference type="ARBA" id="ARBA00022448"/>
    </source>
</evidence>
<accession>B4D7P1</accession>
<feature type="transmembrane region" description="Helical" evidence="7">
    <location>
        <begin position="134"/>
        <end position="164"/>
    </location>
</feature>
<feature type="transmembrane region" description="Helical" evidence="7">
    <location>
        <begin position="184"/>
        <end position="203"/>
    </location>
</feature>
<keyword evidence="5 7" id="KW-1133">Transmembrane helix</keyword>
<name>B4D7P1_9BACT</name>
<evidence type="ECO:0000313" key="9">
    <source>
        <dbReference type="Proteomes" id="UP000005824"/>
    </source>
</evidence>
<evidence type="ECO:0008006" key="10">
    <source>
        <dbReference type="Google" id="ProtNLM"/>
    </source>
</evidence>
<dbReference type="PANTHER" id="PTHR30188">
    <property type="entry name" value="ABC TRANSPORTER PERMEASE PROTEIN-RELATED"/>
    <property type="match status" value="1"/>
</dbReference>
<organism evidence="8 9">
    <name type="scientific">Chthoniobacter flavus Ellin428</name>
    <dbReference type="NCBI Taxonomy" id="497964"/>
    <lineage>
        <taxon>Bacteria</taxon>
        <taxon>Pseudomonadati</taxon>
        <taxon>Verrucomicrobiota</taxon>
        <taxon>Spartobacteria</taxon>
        <taxon>Chthoniobacterales</taxon>
        <taxon>Chthoniobacteraceae</taxon>
        <taxon>Chthoniobacter</taxon>
    </lineage>
</organism>
<dbReference type="EMBL" id="ABVL01000018">
    <property type="protein sequence ID" value="EDY17531.1"/>
    <property type="molecule type" value="Genomic_DNA"/>
</dbReference>
<dbReference type="STRING" id="497964.CfE428DRAFT_4829"/>
<proteinExistence type="inferred from homology"/>
<evidence type="ECO:0000256" key="2">
    <source>
        <dbReference type="ARBA" id="ARBA00007556"/>
    </source>
</evidence>
<evidence type="ECO:0000256" key="6">
    <source>
        <dbReference type="ARBA" id="ARBA00023136"/>
    </source>
</evidence>
<evidence type="ECO:0000256" key="4">
    <source>
        <dbReference type="ARBA" id="ARBA00022692"/>
    </source>
</evidence>